<accession>A0A5C6AK01</accession>
<gene>
    <name evidence="2" type="ORF">Pla108_04340</name>
</gene>
<evidence type="ECO:0000256" key="1">
    <source>
        <dbReference type="ARBA" id="ARBA00022679"/>
    </source>
</evidence>
<sequence length="292" mass="32678">MNGMGPIRRYTPVVILGAGRSGTNLLRDGLTRLNGVATWPCDEVNYLWRSGAKRFPTDEFTPSMATPAVQRRIVAGFDWVARRYGAKWVVEKTCANTLRPGFVNAVLPNARFIHLTRDGFDVTASAMKRWTAPIELRYLAKKARFVPLSDLPYYASRYLLGHARRRFSEDRALRSWGPRFEGIEELRASNSLAVVCATQWRRCVDVATTQLAELPSHRVYSLTYESLVNDPARSLKRVADFLEIPTTDQLTGEFAKSIRPGSVGAGKRSLSESDIATIQPIVHAASHRFHAA</sequence>
<dbReference type="Gene3D" id="3.40.50.300">
    <property type="entry name" value="P-loop containing nucleotide triphosphate hydrolases"/>
    <property type="match status" value="1"/>
</dbReference>
<dbReference type="SUPFAM" id="SSF52540">
    <property type="entry name" value="P-loop containing nucleoside triphosphate hydrolases"/>
    <property type="match status" value="1"/>
</dbReference>
<dbReference type="InterPro" id="IPR026634">
    <property type="entry name" value="TPST-like"/>
</dbReference>
<keyword evidence="3" id="KW-1185">Reference proteome</keyword>
<dbReference type="AlphaFoldDB" id="A0A5C6AK01"/>
<dbReference type="InterPro" id="IPR027417">
    <property type="entry name" value="P-loop_NTPase"/>
</dbReference>
<name>A0A5C6AK01_9BACT</name>
<reference evidence="2 3" key="1">
    <citation type="submission" date="2019-02" db="EMBL/GenBank/DDBJ databases">
        <title>Deep-cultivation of Planctomycetes and their phenomic and genomic characterization uncovers novel biology.</title>
        <authorList>
            <person name="Wiegand S."/>
            <person name="Jogler M."/>
            <person name="Boedeker C."/>
            <person name="Pinto D."/>
            <person name="Vollmers J."/>
            <person name="Rivas-Marin E."/>
            <person name="Kohn T."/>
            <person name="Peeters S.H."/>
            <person name="Heuer A."/>
            <person name="Rast P."/>
            <person name="Oberbeckmann S."/>
            <person name="Bunk B."/>
            <person name="Jeske O."/>
            <person name="Meyerdierks A."/>
            <person name="Storesund J.E."/>
            <person name="Kallscheuer N."/>
            <person name="Luecker S."/>
            <person name="Lage O.M."/>
            <person name="Pohl T."/>
            <person name="Merkel B.J."/>
            <person name="Hornburger P."/>
            <person name="Mueller R.-W."/>
            <person name="Bruemmer F."/>
            <person name="Labrenz M."/>
            <person name="Spormann A.M."/>
            <person name="Op Den Camp H."/>
            <person name="Overmann J."/>
            <person name="Amann R."/>
            <person name="Jetten M.S.M."/>
            <person name="Mascher T."/>
            <person name="Medema M.H."/>
            <person name="Devos D.P."/>
            <person name="Kaster A.-K."/>
            <person name="Ovreas L."/>
            <person name="Rohde M."/>
            <person name="Galperin M.Y."/>
            <person name="Jogler C."/>
        </authorList>
    </citation>
    <scope>NUCLEOTIDE SEQUENCE [LARGE SCALE GENOMIC DNA]</scope>
    <source>
        <strain evidence="2 3">Pla108</strain>
    </source>
</reference>
<protein>
    <submittedName>
        <fullName evidence="2">Sulfotransferase domain protein</fullName>
    </submittedName>
</protein>
<dbReference type="GO" id="GO:0008476">
    <property type="term" value="F:protein-tyrosine sulfotransferase activity"/>
    <property type="evidence" value="ECO:0007669"/>
    <property type="project" value="InterPro"/>
</dbReference>
<dbReference type="PANTHER" id="PTHR12788:SF10">
    <property type="entry name" value="PROTEIN-TYROSINE SULFOTRANSFERASE"/>
    <property type="match status" value="1"/>
</dbReference>
<keyword evidence="1 2" id="KW-0808">Transferase</keyword>
<evidence type="ECO:0000313" key="3">
    <source>
        <dbReference type="Proteomes" id="UP000317421"/>
    </source>
</evidence>
<evidence type="ECO:0000313" key="2">
    <source>
        <dbReference type="EMBL" id="TWT99495.1"/>
    </source>
</evidence>
<dbReference type="PANTHER" id="PTHR12788">
    <property type="entry name" value="PROTEIN-TYROSINE SULFOTRANSFERASE 2"/>
    <property type="match status" value="1"/>
</dbReference>
<proteinExistence type="predicted"/>
<dbReference type="EMBL" id="SJPR01000001">
    <property type="protein sequence ID" value="TWT99495.1"/>
    <property type="molecule type" value="Genomic_DNA"/>
</dbReference>
<dbReference type="Proteomes" id="UP000317421">
    <property type="component" value="Unassembled WGS sequence"/>
</dbReference>
<dbReference type="Pfam" id="PF13469">
    <property type="entry name" value="Sulfotransfer_3"/>
    <property type="match status" value="2"/>
</dbReference>
<comment type="caution">
    <text evidence="2">The sequence shown here is derived from an EMBL/GenBank/DDBJ whole genome shotgun (WGS) entry which is preliminary data.</text>
</comment>
<organism evidence="2 3">
    <name type="scientific">Botrimarina colliarenosi</name>
    <dbReference type="NCBI Taxonomy" id="2528001"/>
    <lineage>
        <taxon>Bacteria</taxon>
        <taxon>Pseudomonadati</taxon>
        <taxon>Planctomycetota</taxon>
        <taxon>Planctomycetia</taxon>
        <taxon>Pirellulales</taxon>
        <taxon>Lacipirellulaceae</taxon>
        <taxon>Botrimarina</taxon>
    </lineage>
</organism>